<dbReference type="EMBL" id="LJJB01000007">
    <property type="protein sequence ID" value="KQL49914.1"/>
    <property type="molecule type" value="Genomic_DNA"/>
</dbReference>
<gene>
    <name evidence="1" type="ORF">AN963_09570</name>
</gene>
<evidence type="ECO:0000313" key="1">
    <source>
        <dbReference type="EMBL" id="KQL49914.1"/>
    </source>
</evidence>
<reference evidence="1 2" key="1">
    <citation type="submission" date="2015-09" db="EMBL/GenBank/DDBJ databases">
        <title>Genome sequencing project for genomic taxonomy and phylogenomics of Bacillus-like bacteria.</title>
        <authorList>
            <person name="Liu B."/>
            <person name="Wang J."/>
            <person name="Zhu Y."/>
            <person name="Liu G."/>
            <person name="Chen Q."/>
            <person name="Chen Z."/>
            <person name="Lan J."/>
            <person name="Che J."/>
            <person name="Ge C."/>
            <person name="Shi H."/>
            <person name="Pan Z."/>
            <person name="Liu X."/>
        </authorList>
    </citation>
    <scope>NUCLEOTIDE SEQUENCE [LARGE SCALE GENOMIC DNA]</scope>
    <source>
        <strain evidence="1 2">DSM 8552</strain>
    </source>
</reference>
<organism evidence="1 2">
    <name type="scientific">Brevibacillus choshinensis</name>
    <dbReference type="NCBI Taxonomy" id="54911"/>
    <lineage>
        <taxon>Bacteria</taxon>
        <taxon>Bacillati</taxon>
        <taxon>Bacillota</taxon>
        <taxon>Bacilli</taxon>
        <taxon>Bacillales</taxon>
        <taxon>Paenibacillaceae</taxon>
        <taxon>Brevibacillus</taxon>
    </lineage>
</organism>
<comment type="caution">
    <text evidence="1">The sequence shown here is derived from an EMBL/GenBank/DDBJ whole genome shotgun (WGS) entry which is preliminary data.</text>
</comment>
<accession>A0ABR5NEF2</accession>
<proteinExistence type="predicted"/>
<name>A0ABR5NEF2_BRECH</name>
<evidence type="ECO:0000313" key="2">
    <source>
        <dbReference type="Proteomes" id="UP000051063"/>
    </source>
</evidence>
<keyword evidence="2" id="KW-1185">Reference proteome</keyword>
<sequence>MIVKIKKGCALMTRKEVALQRLDGYIHDLDELFKERKKDYPQIVQRAITNEINQIQKSIRHWDNVLHSQTNA</sequence>
<dbReference type="Proteomes" id="UP000051063">
    <property type="component" value="Unassembled WGS sequence"/>
</dbReference>
<protein>
    <submittedName>
        <fullName evidence="1">Uncharacterized protein</fullName>
    </submittedName>
</protein>